<name>A0A0A1TBA0_9HYPO</name>
<evidence type="ECO:0000313" key="2">
    <source>
        <dbReference type="EMBL" id="CEJ84853.1"/>
    </source>
</evidence>
<keyword evidence="1" id="KW-0732">Signal</keyword>
<reference evidence="2 3" key="1">
    <citation type="journal article" date="2015" name="Genome Announc.">
        <title>Draft Genome Sequence and Gene Annotation of the Entomopathogenic Fungus Verticillium hemipterigenum.</title>
        <authorList>
            <person name="Horn F."/>
            <person name="Habel A."/>
            <person name="Scharf D.H."/>
            <person name="Dworschak J."/>
            <person name="Brakhage A.A."/>
            <person name="Guthke R."/>
            <person name="Hertweck C."/>
            <person name="Linde J."/>
        </authorList>
    </citation>
    <scope>NUCLEOTIDE SEQUENCE [LARGE SCALE GENOMIC DNA]</scope>
</reference>
<dbReference type="OrthoDB" id="5409186at2759"/>
<sequence>MHFTTATAAAVLAFAANAVAEPQPYMLAAMPGLSLMRRDSAGYTPETSVCGAGNTCAEACGSDFTQCASTDGVSHCFNPKAKQACCTDGSGNSCDEGYYCTHDTALKTWCCPNGMDLAACAAAYTIKGGLKTGPLSTSTPAPSSTPAATVTDVKNLTTTYCPESASTGHSTAWTPSNSTVTTAVPTMPAVVPSKPAVVTAGSGAAATGVSALVLVAAGFVALL</sequence>
<evidence type="ECO:0000313" key="3">
    <source>
        <dbReference type="Proteomes" id="UP000039046"/>
    </source>
</evidence>
<evidence type="ECO:0008006" key="4">
    <source>
        <dbReference type="Google" id="ProtNLM"/>
    </source>
</evidence>
<keyword evidence="3" id="KW-1185">Reference proteome</keyword>
<dbReference type="AlphaFoldDB" id="A0A0A1TBA0"/>
<evidence type="ECO:0000256" key="1">
    <source>
        <dbReference type="SAM" id="SignalP"/>
    </source>
</evidence>
<feature type="signal peptide" evidence="1">
    <location>
        <begin position="1"/>
        <end position="20"/>
    </location>
</feature>
<gene>
    <name evidence="2" type="ORF">VHEMI03596</name>
</gene>
<organism evidence="2 3">
    <name type="scientific">[Torrubiella] hemipterigena</name>
    <dbReference type="NCBI Taxonomy" id="1531966"/>
    <lineage>
        <taxon>Eukaryota</taxon>
        <taxon>Fungi</taxon>
        <taxon>Dikarya</taxon>
        <taxon>Ascomycota</taxon>
        <taxon>Pezizomycotina</taxon>
        <taxon>Sordariomycetes</taxon>
        <taxon>Hypocreomycetidae</taxon>
        <taxon>Hypocreales</taxon>
        <taxon>Clavicipitaceae</taxon>
        <taxon>Clavicipitaceae incertae sedis</taxon>
        <taxon>'Torrubiella' clade</taxon>
    </lineage>
</organism>
<dbReference type="EMBL" id="CDHN01000002">
    <property type="protein sequence ID" value="CEJ84853.1"/>
    <property type="molecule type" value="Genomic_DNA"/>
</dbReference>
<feature type="chain" id="PRO_5001979482" description="Prp 4 CRoW domain-containing protein" evidence="1">
    <location>
        <begin position="21"/>
        <end position="223"/>
    </location>
</feature>
<dbReference type="HOGENOM" id="CLU_078841_1_0_1"/>
<protein>
    <recommendedName>
        <fullName evidence="4">Prp 4 CRoW domain-containing protein</fullName>
    </recommendedName>
</protein>
<proteinExistence type="predicted"/>
<dbReference type="Proteomes" id="UP000039046">
    <property type="component" value="Unassembled WGS sequence"/>
</dbReference>
<accession>A0A0A1TBA0</accession>